<reference evidence="2" key="2">
    <citation type="journal article" date="2021" name="Microbiome">
        <title>Successional dynamics and alternative stable states in a saline activated sludge microbial community over 9 years.</title>
        <authorList>
            <person name="Wang Y."/>
            <person name="Ye J."/>
            <person name="Ju F."/>
            <person name="Liu L."/>
            <person name="Boyd J.A."/>
            <person name="Deng Y."/>
            <person name="Parks D.H."/>
            <person name="Jiang X."/>
            <person name="Yin X."/>
            <person name="Woodcroft B.J."/>
            <person name="Tyson G.W."/>
            <person name="Hugenholtz P."/>
            <person name="Polz M.F."/>
            <person name="Zhang T."/>
        </authorList>
    </citation>
    <scope>NUCLEOTIDE SEQUENCE</scope>
    <source>
        <strain evidence="2">HKST-UBA02</strain>
    </source>
</reference>
<organism evidence="2 3">
    <name type="scientific">Eiseniibacteriota bacterium</name>
    <dbReference type="NCBI Taxonomy" id="2212470"/>
    <lineage>
        <taxon>Bacteria</taxon>
        <taxon>Candidatus Eiseniibacteriota</taxon>
    </lineage>
</organism>
<sequence length="143" mass="16042">MLVSLLYASRAKGPVEAEFITSILTKSREKNERLGITGVLCTSGDGVFLQLLEGGREEVNALYNKIVQDTRHEQCTLLNYEEIEERRFSCWRMGRVDLSKVNLSTVLRFSEKPKLDPFSMSGRGALALLDELEKTAAILSQDS</sequence>
<proteinExistence type="predicted"/>
<dbReference type="SUPFAM" id="SSF54975">
    <property type="entry name" value="Acylphosphatase/BLUF domain-like"/>
    <property type="match status" value="1"/>
</dbReference>
<evidence type="ECO:0000313" key="3">
    <source>
        <dbReference type="Proteomes" id="UP000739538"/>
    </source>
</evidence>
<reference evidence="2" key="1">
    <citation type="submission" date="2020-04" db="EMBL/GenBank/DDBJ databases">
        <authorList>
            <person name="Zhang T."/>
        </authorList>
    </citation>
    <scope>NUCLEOTIDE SEQUENCE</scope>
    <source>
        <strain evidence="2">HKST-UBA02</strain>
    </source>
</reference>
<dbReference type="InterPro" id="IPR036046">
    <property type="entry name" value="Acylphosphatase-like_dom_sf"/>
</dbReference>
<comment type="caution">
    <text evidence="2">The sequence shown here is derived from an EMBL/GenBank/DDBJ whole genome shotgun (WGS) entry which is preliminary data.</text>
</comment>
<feature type="domain" description="BLUF" evidence="1">
    <location>
        <begin position="2"/>
        <end position="94"/>
    </location>
</feature>
<evidence type="ECO:0000259" key="1">
    <source>
        <dbReference type="PROSITE" id="PS50925"/>
    </source>
</evidence>
<protein>
    <submittedName>
        <fullName evidence="2">BLUF domain-containing protein</fullName>
    </submittedName>
</protein>
<dbReference type="InterPro" id="IPR007024">
    <property type="entry name" value="BLUF_domain"/>
</dbReference>
<evidence type="ECO:0000313" key="2">
    <source>
        <dbReference type="EMBL" id="MCA9757720.1"/>
    </source>
</evidence>
<accession>A0A956NE57</accession>
<name>A0A956NE57_UNCEI</name>
<dbReference type="Pfam" id="PF04940">
    <property type="entry name" value="BLUF"/>
    <property type="match status" value="1"/>
</dbReference>
<dbReference type="Proteomes" id="UP000739538">
    <property type="component" value="Unassembled WGS sequence"/>
</dbReference>
<dbReference type="EMBL" id="JAGQHS010000115">
    <property type="protein sequence ID" value="MCA9757720.1"/>
    <property type="molecule type" value="Genomic_DNA"/>
</dbReference>
<dbReference type="GO" id="GO:0071949">
    <property type="term" value="F:FAD binding"/>
    <property type="evidence" value="ECO:0007669"/>
    <property type="project" value="InterPro"/>
</dbReference>
<dbReference type="SMART" id="SM01034">
    <property type="entry name" value="BLUF"/>
    <property type="match status" value="1"/>
</dbReference>
<dbReference type="AlphaFoldDB" id="A0A956NE57"/>
<gene>
    <name evidence="2" type="ORF">KDA27_18105</name>
</gene>
<dbReference type="PROSITE" id="PS50925">
    <property type="entry name" value="BLUF"/>
    <property type="match status" value="1"/>
</dbReference>
<dbReference type="GO" id="GO:0009882">
    <property type="term" value="F:blue light photoreceptor activity"/>
    <property type="evidence" value="ECO:0007669"/>
    <property type="project" value="InterPro"/>
</dbReference>
<dbReference type="Gene3D" id="3.30.70.100">
    <property type="match status" value="1"/>
</dbReference>